<proteinExistence type="inferred from homology"/>
<dbReference type="AlphaFoldDB" id="A0A2V1JRB8"/>
<dbReference type="RefSeq" id="WP_181369278.1">
    <property type="nucleotide sequence ID" value="NZ_JRFU01000032.1"/>
</dbReference>
<evidence type="ECO:0000259" key="8">
    <source>
        <dbReference type="Pfam" id="PF02838"/>
    </source>
</evidence>
<feature type="active site" description="Proton donor" evidence="6">
    <location>
        <position position="281"/>
    </location>
</feature>
<gene>
    <name evidence="9" type="ORF">LG34_03605</name>
</gene>
<name>A0A2V1JRB8_EUBRA</name>
<comment type="similarity">
    <text evidence="2">Belongs to the glycosyl hydrolase 20 family.</text>
</comment>
<keyword evidence="4" id="KW-0378">Hydrolase</keyword>
<evidence type="ECO:0000256" key="4">
    <source>
        <dbReference type="ARBA" id="ARBA00022801"/>
    </source>
</evidence>
<evidence type="ECO:0000256" key="5">
    <source>
        <dbReference type="ARBA" id="ARBA00023295"/>
    </source>
</evidence>
<evidence type="ECO:0000256" key="3">
    <source>
        <dbReference type="ARBA" id="ARBA00012663"/>
    </source>
</evidence>
<reference evidence="9 10" key="1">
    <citation type="submission" date="2014-09" db="EMBL/GenBank/DDBJ databases">
        <title>Butyrate-producing bacteria isolated from human gut.</title>
        <authorList>
            <person name="Zhang Q."/>
            <person name="Zhao L."/>
        </authorList>
    </citation>
    <scope>NUCLEOTIDE SEQUENCE [LARGE SCALE GENOMIC DNA]</scope>
    <source>
        <strain evidence="9 10">21</strain>
    </source>
</reference>
<dbReference type="InterPro" id="IPR017853">
    <property type="entry name" value="GH"/>
</dbReference>
<dbReference type="InterPro" id="IPR025705">
    <property type="entry name" value="Beta_hexosaminidase_sua/sub"/>
</dbReference>
<dbReference type="PRINTS" id="PR00738">
    <property type="entry name" value="GLHYDRLASE20"/>
</dbReference>
<comment type="catalytic activity">
    <reaction evidence="1">
        <text>Hydrolysis of terminal non-reducing N-acetyl-D-hexosamine residues in N-acetyl-beta-D-hexosaminides.</text>
        <dbReference type="EC" id="3.2.1.52"/>
    </reaction>
</comment>
<sequence length="663" mass="76677">MYIIPRPQQWYQKEGTFTLKYDRRIVLNSNCPPEVYEDAQMLQQDLEEYAGFCTTISCGIPENGDICLQLGEHMKEQEYTLLVQAHGICITGGSAVGIFYGIQTLRQIIEQCGCCIPYTIIVDQPKILHRGFYHDVTRGRIPTMDYLKKLVDRMAFYKLNQLQLYMEHTFLFRGFSEVWRDDTPLTAEDILELDAYCRKRHIELVPSIACFGHLYKVLRTKTYGELCEMPGMEKEPFGFVDRMRHHTLDVSNPESIQLVKALIDEFMPLFTSQYFNICADETFDLGKGKSAALAEEKGTQRLYLDFVKELCEYVVSKGKTPMFWGDIICEFPEAVQELPKETICLNWGYDADWPEDSTRKLSEAGARFYNCPGVSGWDQLVNQIRVSYENISRMCQYASNYHAEGLLNTDWGDCGHINHPDFSLPGMIYGAAFSWNLEIPEFEDINRQISRVAYGDETETLASVLARISESWKFTWRNMVDFLEQDGLKLAQMGNPTDRKALLDELEKLVKIEEPAVYQQAAQELETIQQELYAAVSHLPVGRRGKIRAYLIAVQGMILLQKIGAVLADFIALMEAQGKEPAEDQAVQSDINMENDIKRIPEHQETENAHREEQWNLAEDLEYWLYDYKKLWRSVSKEAELHRIEHVICQYADWLRVFDKICD</sequence>
<comment type="caution">
    <text evidence="9">The sequence shown here is derived from an EMBL/GenBank/DDBJ whole genome shotgun (WGS) entry which is preliminary data.</text>
</comment>
<dbReference type="EMBL" id="JRFU01000032">
    <property type="protein sequence ID" value="PWE87510.1"/>
    <property type="molecule type" value="Genomic_DNA"/>
</dbReference>
<evidence type="ECO:0000256" key="6">
    <source>
        <dbReference type="PIRSR" id="PIRSR625705-1"/>
    </source>
</evidence>
<dbReference type="CDD" id="cd06565">
    <property type="entry name" value="GH20_GcnA-like"/>
    <property type="match status" value="1"/>
</dbReference>
<dbReference type="Proteomes" id="UP000245288">
    <property type="component" value="Unassembled WGS sequence"/>
</dbReference>
<keyword evidence="5" id="KW-0326">Glycosidase</keyword>
<feature type="domain" description="Glycoside hydrolase family 20 catalytic" evidence="7">
    <location>
        <begin position="129"/>
        <end position="368"/>
    </location>
</feature>
<dbReference type="PANTHER" id="PTHR22600:SF57">
    <property type="entry name" value="BETA-N-ACETYLHEXOSAMINIDASE"/>
    <property type="match status" value="1"/>
</dbReference>
<dbReference type="GO" id="GO:0005975">
    <property type="term" value="P:carbohydrate metabolic process"/>
    <property type="evidence" value="ECO:0007669"/>
    <property type="project" value="InterPro"/>
</dbReference>
<accession>A0A2V1JRB8</accession>
<organism evidence="9 10">
    <name type="scientific">Eubacterium ramulus</name>
    <dbReference type="NCBI Taxonomy" id="39490"/>
    <lineage>
        <taxon>Bacteria</taxon>
        <taxon>Bacillati</taxon>
        <taxon>Bacillota</taxon>
        <taxon>Clostridia</taxon>
        <taxon>Eubacteriales</taxon>
        <taxon>Eubacteriaceae</taxon>
        <taxon>Eubacterium</taxon>
    </lineage>
</organism>
<dbReference type="GO" id="GO:0016020">
    <property type="term" value="C:membrane"/>
    <property type="evidence" value="ECO:0007669"/>
    <property type="project" value="TreeGrafter"/>
</dbReference>
<evidence type="ECO:0000259" key="7">
    <source>
        <dbReference type="Pfam" id="PF00728"/>
    </source>
</evidence>
<dbReference type="SUPFAM" id="SSF51445">
    <property type="entry name" value="(Trans)glycosidases"/>
    <property type="match status" value="1"/>
</dbReference>
<dbReference type="Gene3D" id="3.30.379.10">
    <property type="entry name" value="Chitobiase/beta-hexosaminidase domain 2-like"/>
    <property type="match status" value="1"/>
</dbReference>
<dbReference type="EC" id="3.2.1.52" evidence="3"/>
<dbReference type="GO" id="GO:0030203">
    <property type="term" value="P:glycosaminoglycan metabolic process"/>
    <property type="evidence" value="ECO:0007669"/>
    <property type="project" value="TreeGrafter"/>
</dbReference>
<dbReference type="InterPro" id="IPR015883">
    <property type="entry name" value="Glyco_hydro_20_cat"/>
</dbReference>
<dbReference type="Pfam" id="PF02838">
    <property type="entry name" value="Glyco_hydro_20b"/>
    <property type="match status" value="1"/>
</dbReference>
<dbReference type="PANTHER" id="PTHR22600">
    <property type="entry name" value="BETA-HEXOSAMINIDASE"/>
    <property type="match status" value="1"/>
</dbReference>
<dbReference type="GO" id="GO:0004563">
    <property type="term" value="F:beta-N-acetylhexosaminidase activity"/>
    <property type="evidence" value="ECO:0007669"/>
    <property type="project" value="UniProtKB-EC"/>
</dbReference>
<dbReference type="Pfam" id="PF00728">
    <property type="entry name" value="Glyco_hydro_20"/>
    <property type="match status" value="1"/>
</dbReference>
<evidence type="ECO:0000313" key="9">
    <source>
        <dbReference type="EMBL" id="PWE87510.1"/>
    </source>
</evidence>
<feature type="domain" description="Beta-hexosaminidase bacterial type N-terminal" evidence="8">
    <location>
        <begin position="2"/>
        <end position="124"/>
    </location>
</feature>
<dbReference type="Gene3D" id="3.20.20.80">
    <property type="entry name" value="Glycosidases"/>
    <property type="match status" value="1"/>
</dbReference>
<evidence type="ECO:0000313" key="10">
    <source>
        <dbReference type="Proteomes" id="UP000245288"/>
    </source>
</evidence>
<dbReference type="InterPro" id="IPR029018">
    <property type="entry name" value="Hex-like_dom2"/>
</dbReference>
<evidence type="ECO:0000256" key="1">
    <source>
        <dbReference type="ARBA" id="ARBA00001231"/>
    </source>
</evidence>
<dbReference type="SUPFAM" id="SSF55545">
    <property type="entry name" value="beta-N-acetylhexosaminidase-like domain"/>
    <property type="match status" value="1"/>
</dbReference>
<evidence type="ECO:0000256" key="2">
    <source>
        <dbReference type="ARBA" id="ARBA00006285"/>
    </source>
</evidence>
<keyword evidence="10" id="KW-1185">Reference proteome</keyword>
<protein>
    <recommendedName>
        <fullName evidence="3">beta-N-acetylhexosaminidase</fullName>
        <ecNumber evidence="3">3.2.1.52</ecNumber>
    </recommendedName>
</protein>
<dbReference type="InterPro" id="IPR015882">
    <property type="entry name" value="HEX_bac_N"/>
</dbReference>